<proteinExistence type="predicted"/>
<sequence>MAVVTFDSETVTKEVEKSDFENDLNAISEASRDQKLEQARSDIIAIANDLNLEDSDSEAFDWTKYKQIRANAALASALNSHPNLYYALMKAGEIFEKAKSECLNIDERKFSGEIKKFMDIDSLISSVVGGIKTLTYGPVTLILDSQDLVLALSGCFRACLDKRNLESVITKKEAFPIVKKDPRCIAWVQYEFNSTRTSKTSMFRTKYLVDIQVKIKYFVFNSTFNFRLNLFEAERVLKAREKSLAILEKDEDPLGEI</sequence>
<dbReference type="WBParaSite" id="ACRNAN_scaffold16031.g29997.t1">
    <property type="protein sequence ID" value="ACRNAN_scaffold16031.g29997.t1"/>
    <property type="gene ID" value="ACRNAN_scaffold16031.g29997"/>
</dbReference>
<protein>
    <submittedName>
        <fullName evidence="2">Uncharacterized protein</fullName>
    </submittedName>
</protein>
<accession>A0A914CXR2</accession>
<name>A0A914CXR2_9BILA</name>
<dbReference type="AlphaFoldDB" id="A0A914CXR2"/>
<reference evidence="2" key="1">
    <citation type="submission" date="2022-11" db="UniProtKB">
        <authorList>
            <consortium name="WormBaseParasite"/>
        </authorList>
    </citation>
    <scope>IDENTIFICATION</scope>
</reference>
<evidence type="ECO:0000313" key="2">
    <source>
        <dbReference type="WBParaSite" id="ACRNAN_scaffold16031.g29997.t1"/>
    </source>
</evidence>
<organism evidence="1 2">
    <name type="scientific">Acrobeloides nanus</name>
    <dbReference type="NCBI Taxonomy" id="290746"/>
    <lineage>
        <taxon>Eukaryota</taxon>
        <taxon>Metazoa</taxon>
        <taxon>Ecdysozoa</taxon>
        <taxon>Nematoda</taxon>
        <taxon>Chromadorea</taxon>
        <taxon>Rhabditida</taxon>
        <taxon>Tylenchina</taxon>
        <taxon>Cephalobomorpha</taxon>
        <taxon>Cephaloboidea</taxon>
        <taxon>Cephalobidae</taxon>
        <taxon>Acrobeloides</taxon>
    </lineage>
</organism>
<keyword evidence="1" id="KW-1185">Reference proteome</keyword>
<dbReference type="Proteomes" id="UP000887540">
    <property type="component" value="Unplaced"/>
</dbReference>
<evidence type="ECO:0000313" key="1">
    <source>
        <dbReference type="Proteomes" id="UP000887540"/>
    </source>
</evidence>